<proteinExistence type="predicted"/>
<dbReference type="PROSITE" id="PS50893">
    <property type="entry name" value="ABC_TRANSPORTER_2"/>
    <property type="match status" value="1"/>
</dbReference>
<dbReference type="SUPFAM" id="SSF52540">
    <property type="entry name" value="P-loop containing nucleoside triphosphate hydrolases"/>
    <property type="match status" value="1"/>
</dbReference>
<dbReference type="AlphaFoldDB" id="A0A1I2IHY1"/>
<dbReference type="SMART" id="SM00382">
    <property type="entry name" value="AAA"/>
    <property type="match status" value="1"/>
</dbReference>
<dbReference type="InterPro" id="IPR050093">
    <property type="entry name" value="ABC_SmlMolc_Importer"/>
</dbReference>
<dbReference type="SUPFAM" id="SSF50331">
    <property type="entry name" value="MOP-like"/>
    <property type="match status" value="1"/>
</dbReference>
<dbReference type="InterPro" id="IPR017871">
    <property type="entry name" value="ABC_transporter-like_CS"/>
</dbReference>
<dbReference type="PROSITE" id="PS00211">
    <property type="entry name" value="ABC_TRANSPORTER_1"/>
    <property type="match status" value="1"/>
</dbReference>
<gene>
    <name evidence="6" type="ORF">SAMN05216251_113109</name>
</gene>
<dbReference type="EC" id="7.6.2.9" evidence="4"/>
<dbReference type="InterPro" id="IPR003593">
    <property type="entry name" value="AAA+_ATPase"/>
</dbReference>
<evidence type="ECO:0000256" key="2">
    <source>
        <dbReference type="ARBA" id="ARBA00022741"/>
    </source>
</evidence>
<evidence type="ECO:0000256" key="4">
    <source>
        <dbReference type="ARBA" id="ARBA00066388"/>
    </source>
</evidence>
<dbReference type="OrthoDB" id="9802264at2"/>
<keyword evidence="3 6" id="KW-0067">ATP-binding</keyword>
<dbReference type="Proteomes" id="UP000199323">
    <property type="component" value="Unassembled WGS sequence"/>
</dbReference>
<evidence type="ECO:0000256" key="1">
    <source>
        <dbReference type="ARBA" id="ARBA00022448"/>
    </source>
</evidence>
<sequence length="392" mass="42676">MIEVRGLTKRYPGRTVLRNAVDGIDLDVPEGKLVTLLGPSGCGKTTTLRLIAGLEKPDDGRISIGGTLMCAPSEGVYVGVHHRPIGVVFQSYAVWPHMTAVQNVMFPLRSGQKKLPKPEARRRAMEALEMVGLAEYADRPAPALSGGQQQRISLARALTREPEVLLLDEPLSNLDAGLRDRVRDEIRAVQQRLGITTVFVTHDQDEALAVSDEVIVMDHGRIVERGLAQDIYAWPREEFTARFMGISNSLPGTVTSADRDMAEIDLAHGRLRCLASGTPAVGSRVNVFIRPESLVLSRKDPSGRGWKGTVEFSIYHGDCWDYHVRVGDTLLRSRMYREKIGLAHGDPVFVVPEQETAIAITETPEGTADERTAGATVLAATTAADAAGQGEL</sequence>
<dbReference type="GO" id="GO:0015418">
    <property type="term" value="F:ABC-type quaternary ammonium compound transporting activity"/>
    <property type="evidence" value="ECO:0007669"/>
    <property type="project" value="UniProtKB-EC"/>
</dbReference>
<protein>
    <recommendedName>
        <fullName evidence="4">ABC-type quaternary amine transporter</fullName>
        <ecNumber evidence="4">7.6.2.9</ecNumber>
    </recommendedName>
</protein>
<dbReference type="Pfam" id="PF08402">
    <property type="entry name" value="TOBE_2"/>
    <property type="match status" value="1"/>
</dbReference>
<dbReference type="InterPro" id="IPR008995">
    <property type="entry name" value="Mo/tungstate-bd_C_term_dom"/>
</dbReference>
<evidence type="ECO:0000313" key="7">
    <source>
        <dbReference type="Proteomes" id="UP000199323"/>
    </source>
</evidence>
<keyword evidence="2" id="KW-0547">Nucleotide-binding</keyword>
<dbReference type="PANTHER" id="PTHR42781">
    <property type="entry name" value="SPERMIDINE/PUTRESCINE IMPORT ATP-BINDING PROTEIN POTA"/>
    <property type="match status" value="1"/>
</dbReference>
<name>A0A1I2IHY1_9ACTN</name>
<dbReference type="PANTHER" id="PTHR42781:SF4">
    <property type="entry name" value="SPERMIDINE_PUTRESCINE IMPORT ATP-BINDING PROTEIN POTA"/>
    <property type="match status" value="1"/>
</dbReference>
<evidence type="ECO:0000259" key="5">
    <source>
        <dbReference type="PROSITE" id="PS50893"/>
    </source>
</evidence>
<organism evidence="6 7">
    <name type="scientific">Actinacidiphila alni</name>
    <dbReference type="NCBI Taxonomy" id="380248"/>
    <lineage>
        <taxon>Bacteria</taxon>
        <taxon>Bacillati</taxon>
        <taxon>Actinomycetota</taxon>
        <taxon>Actinomycetes</taxon>
        <taxon>Kitasatosporales</taxon>
        <taxon>Streptomycetaceae</taxon>
        <taxon>Actinacidiphila</taxon>
    </lineage>
</organism>
<dbReference type="FunFam" id="3.40.50.300:FF:000425">
    <property type="entry name" value="Probable ABC transporter, ATP-binding subunit"/>
    <property type="match status" value="1"/>
</dbReference>
<accession>A0A1I2IHY1</accession>
<dbReference type="InterPro" id="IPR027417">
    <property type="entry name" value="P-loop_NTPase"/>
</dbReference>
<keyword evidence="7" id="KW-1185">Reference proteome</keyword>
<dbReference type="STRING" id="380248.SAMN05216251_113109"/>
<keyword evidence="1" id="KW-0813">Transport</keyword>
<evidence type="ECO:0000313" key="6">
    <source>
        <dbReference type="EMBL" id="SFF40446.1"/>
    </source>
</evidence>
<evidence type="ECO:0000256" key="3">
    <source>
        <dbReference type="ARBA" id="ARBA00022840"/>
    </source>
</evidence>
<dbReference type="Pfam" id="PF00005">
    <property type="entry name" value="ABC_tran"/>
    <property type="match status" value="1"/>
</dbReference>
<dbReference type="GO" id="GO:0005524">
    <property type="term" value="F:ATP binding"/>
    <property type="evidence" value="ECO:0007669"/>
    <property type="project" value="UniProtKB-KW"/>
</dbReference>
<reference evidence="6 7" key="1">
    <citation type="submission" date="2016-10" db="EMBL/GenBank/DDBJ databases">
        <authorList>
            <person name="de Groot N.N."/>
        </authorList>
    </citation>
    <scope>NUCLEOTIDE SEQUENCE [LARGE SCALE GENOMIC DNA]</scope>
    <source>
        <strain evidence="6 7">CGMCC 4.3510</strain>
    </source>
</reference>
<dbReference type="InterPro" id="IPR003439">
    <property type="entry name" value="ABC_transporter-like_ATP-bd"/>
</dbReference>
<dbReference type="GO" id="GO:0043190">
    <property type="term" value="C:ATP-binding cassette (ABC) transporter complex"/>
    <property type="evidence" value="ECO:0007669"/>
    <property type="project" value="InterPro"/>
</dbReference>
<dbReference type="GO" id="GO:0016887">
    <property type="term" value="F:ATP hydrolysis activity"/>
    <property type="evidence" value="ECO:0007669"/>
    <property type="project" value="InterPro"/>
</dbReference>
<dbReference type="EMBL" id="FONG01000013">
    <property type="protein sequence ID" value="SFF40446.1"/>
    <property type="molecule type" value="Genomic_DNA"/>
</dbReference>
<dbReference type="Gene3D" id="3.40.50.300">
    <property type="entry name" value="P-loop containing nucleotide triphosphate hydrolases"/>
    <property type="match status" value="1"/>
</dbReference>
<dbReference type="RefSeq" id="WP_093715365.1">
    <property type="nucleotide sequence ID" value="NZ_FONG01000013.1"/>
</dbReference>
<feature type="domain" description="ABC transporter" evidence="5">
    <location>
        <begin position="2"/>
        <end position="244"/>
    </location>
</feature>
<dbReference type="InterPro" id="IPR013611">
    <property type="entry name" value="Transp-assoc_OB_typ2"/>
</dbReference>